<dbReference type="Proteomes" id="UP000000267">
    <property type="component" value="Unassembled WGS sequence"/>
</dbReference>
<reference evidence="2 3" key="1">
    <citation type="journal article" date="2007" name="Proc. Natl. Acad. Sci. U.S.A.">
        <title>Independent sorting-out of thousands of duplicated gene pairs in two yeast species descended from a whole-genome duplication.</title>
        <authorList>
            <person name="Scannell D.R."/>
            <person name="Frank A.C."/>
            <person name="Conant G.C."/>
            <person name="Byrne K.P."/>
            <person name="Woolfit M."/>
            <person name="Wolfe K.H."/>
        </authorList>
    </citation>
    <scope>NUCLEOTIDE SEQUENCE [LARGE SCALE GENOMIC DNA]</scope>
    <source>
        <strain evidence="3">ATCC 22028 / DSM 70294 / BCRC 21397 / CBS 2163 / NBRC 10782 / NRRL Y-8283 / UCD 57-17</strain>
    </source>
</reference>
<dbReference type="GO" id="GO:0005634">
    <property type="term" value="C:nucleus"/>
    <property type="evidence" value="ECO:0007669"/>
    <property type="project" value="EnsemblFungi"/>
</dbReference>
<dbReference type="EMBL" id="DS480405">
    <property type="protein sequence ID" value="EDO17385.1"/>
    <property type="molecule type" value="Genomic_DNA"/>
</dbReference>
<dbReference type="FunCoup" id="A7TK39">
    <property type="interactions" value="532"/>
</dbReference>
<protein>
    <recommendedName>
        <fullName evidence="4">MEMO1 family protein</fullName>
    </recommendedName>
</protein>
<dbReference type="GO" id="GO:0005737">
    <property type="term" value="C:cytoplasm"/>
    <property type="evidence" value="ECO:0007669"/>
    <property type="project" value="EnsemblFungi"/>
</dbReference>
<dbReference type="PhylomeDB" id="A7TK39"/>
<dbReference type="InParanoid" id="A7TK39"/>
<dbReference type="PANTHER" id="PTHR11060:SF0">
    <property type="entry name" value="PROTEIN MEMO1"/>
    <property type="match status" value="1"/>
</dbReference>
<proteinExistence type="inferred from homology"/>
<comment type="similarity">
    <text evidence="1">Belongs to the MEMO1 family.</text>
</comment>
<dbReference type="OMA" id="MHLPYIH"/>
<evidence type="ECO:0000313" key="2">
    <source>
        <dbReference type="EMBL" id="EDO17385.1"/>
    </source>
</evidence>
<evidence type="ECO:0000256" key="1">
    <source>
        <dbReference type="ARBA" id="ARBA00006315"/>
    </source>
</evidence>
<dbReference type="HOGENOM" id="CLU_038085_0_1_1"/>
<accession>A7TK39</accession>
<dbReference type="HAMAP" id="MF_00055">
    <property type="entry name" value="MEMO1"/>
    <property type="match status" value="1"/>
</dbReference>
<dbReference type="Gene3D" id="3.40.830.10">
    <property type="entry name" value="LigB-like"/>
    <property type="match status" value="1"/>
</dbReference>
<dbReference type="STRING" id="436907.A7TK39"/>
<dbReference type="RefSeq" id="XP_001645243.1">
    <property type="nucleotide sequence ID" value="XM_001645193.1"/>
</dbReference>
<evidence type="ECO:0008006" key="4">
    <source>
        <dbReference type="Google" id="ProtNLM"/>
    </source>
</evidence>
<keyword evidence="3" id="KW-1185">Reference proteome</keyword>
<dbReference type="CDD" id="cd07361">
    <property type="entry name" value="MEMO_like"/>
    <property type="match status" value="1"/>
</dbReference>
<evidence type="ECO:0000313" key="3">
    <source>
        <dbReference type="Proteomes" id="UP000000267"/>
    </source>
</evidence>
<sequence length="331" mass="38244">MTSRPASHSSSWYSDKPDELSDQLQGYLNGASSSAELKKDARLIISPHAGYKYCGSTMAHSYASLDLNENIERIFILGPSHNVYFRNQIFLSAFETLSTPLGDLNVDTAYCEMLINSNNSLFAYMDMETDISEHSLEMQFPMLVKTIQWRKLSLDKIKVIPMMVSHNTEDIDTKIAEFILKKFRDPKNLFIISSDFCHWGRRFRFTGYVGSPEELQDSINDEVEIEMLTSRSKLPRHRVPIWESIKFLDEYAMDLLDKSENPEKYKDWKQYLELTGNTICGAKPIQLILKVIELEKYPERIRFEWPKYSQTSQVENVNDSSVSYASGYAII</sequence>
<dbReference type="OrthoDB" id="417112at2759"/>
<dbReference type="PANTHER" id="PTHR11060">
    <property type="entry name" value="PROTEIN MEMO1"/>
    <property type="match status" value="1"/>
</dbReference>
<dbReference type="GeneID" id="5545602"/>
<dbReference type="AlphaFoldDB" id="A7TK39"/>
<dbReference type="KEGG" id="vpo:Kpol_1060p41"/>
<dbReference type="Pfam" id="PF01875">
    <property type="entry name" value="Memo"/>
    <property type="match status" value="1"/>
</dbReference>
<gene>
    <name evidence="2" type="ORF">Kpol_1060p41</name>
</gene>
<dbReference type="InterPro" id="IPR002737">
    <property type="entry name" value="MEMO1_fam"/>
</dbReference>
<dbReference type="eggNOG" id="KOG3086">
    <property type="taxonomic scope" value="Eukaryota"/>
</dbReference>
<dbReference type="NCBIfam" id="TIGR04336">
    <property type="entry name" value="AmmeMemoSam_B"/>
    <property type="match status" value="1"/>
</dbReference>
<name>A7TK39_VANPO</name>
<organism evidence="3">
    <name type="scientific">Vanderwaltozyma polyspora (strain ATCC 22028 / DSM 70294 / BCRC 21397 / CBS 2163 / NBRC 10782 / NRRL Y-8283 / UCD 57-17)</name>
    <name type="common">Kluyveromyces polysporus</name>
    <dbReference type="NCBI Taxonomy" id="436907"/>
    <lineage>
        <taxon>Eukaryota</taxon>
        <taxon>Fungi</taxon>
        <taxon>Dikarya</taxon>
        <taxon>Ascomycota</taxon>
        <taxon>Saccharomycotina</taxon>
        <taxon>Saccharomycetes</taxon>
        <taxon>Saccharomycetales</taxon>
        <taxon>Saccharomycetaceae</taxon>
        <taxon>Vanderwaltozyma</taxon>
    </lineage>
</organism>